<reference evidence="2" key="1">
    <citation type="submission" date="2016-03" db="EMBL/GenBank/DDBJ databases">
        <authorList>
            <person name="Guldener U."/>
        </authorList>
    </citation>
    <scope>NUCLEOTIDE SEQUENCE [LARGE SCALE GENOMIC DNA]</scope>
</reference>
<sequence>MRHQDTFTVQLDEAIQSSDGSDEWTSTLETLQSCMLDSGTGGRFRGVPLYITITEVCLGLRLPTTIRGDDAAAMSHVGQDQYWSTISILLSKASLRLQGKLDAPSSAPETVKVLKGMRLFVIKHVIILITPLYEVNDIQIVVHLEFSLKVVRLPPFA</sequence>
<protein>
    <submittedName>
        <fullName evidence="1">Uncharacterized protein</fullName>
    </submittedName>
</protein>
<proteinExistence type="predicted"/>
<evidence type="ECO:0000313" key="1">
    <source>
        <dbReference type="EMBL" id="CZT50765.1"/>
    </source>
</evidence>
<accession>A0A1E1MPU1</accession>
<keyword evidence="2" id="KW-1185">Reference proteome</keyword>
<dbReference type="EMBL" id="FJVC01000448">
    <property type="protein sequence ID" value="CZT50765.1"/>
    <property type="molecule type" value="Genomic_DNA"/>
</dbReference>
<organism evidence="1 2">
    <name type="scientific">Rhynchosporium secalis</name>
    <name type="common">Barley scald fungus</name>
    <dbReference type="NCBI Taxonomy" id="38038"/>
    <lineage>
        <taxon>Eukaryota</taxon>
        <taxon>Fungi</taxon>
        <taxon>Dikarya</taxon>
        <taxon>Ascomycota</taxon>
        <taxon>Pezizomycotina</taxon>
        <taxon>Leotiomycetes</taxon>
        <taxon>Helotiales</taxon>
        <taxon>Ploettnerulaceae</taxon>
        <taxon>Rhynchosporium</taxon>
    </lineage>
</organism>
<gene>
    <name evidence="1" type="ORF">RSE6_11812</name>
</gene>
<dbReference type="AlphaFoldDB" id="A0A1E1MPU1"/>
<dbReference type="Proteomes" id="UP000177625">
    <property type="component" value="Unassembled WGS sequence"/>
</dbReference>
<evidence type="ECO:0000313" key="2">
    <source>
        <dbReference type="Proteomes" id="UP000177625"/>
    </source>
</evidence>
<name>A0A1E1MPU1_RHYSE</name>